<evidence type="ECO:0000256" key="2">
    <source>
        <dbReference type="ARBA" id="ARBA00022803"/>
    </source>
</evidence>
<dbReference type="Pfam" id="PF13174">
    <property type="entry name" value="TPR_6"/>
    <property type="match status" value="1"/>
</dbReference>
<dbReference type="SUPFAM" id="SSF48452">
    <property type="entry name" value="TPR-like"/>
    <property type="match status" value="1"/>
</dbReference>
<reference evidence="4" key="1">
    <citation type="submission" date="2021-02" db="EMBL/GenBank/DDBJ databases">
        <authorList>
            <person name="Nowell W R."/>
        </authorList>
    </citation>
    <scope>NUCLEOTIDE SEQUENCE</scope>
</reference>
<comment type="caution">
    <text evidence="4">The sequence shown here is derived from an EMBL/GenBank/DDBJ whole genome shotgun (WGS) entry which is preliminary data.</text>
</comment>
<dbReference type="EMBL" id="CAJNOM010000119">
    <property type="protein sequence ID" value="CAF1085283.1"/>
    <property type="molecule type" value="Genomic_DNA"/>
</dbReference>
<dbReference type="PROSITE" id="PS50005">
    <property type="entry name" value="TPR"/>
    <property type="match status" value="1"/>
</dbReference>
<dbReference type="AlphaFoldDB" id="A0A813QGI7"/>
<dbReference type="PANTHER" id="PTHR45641">
    <property type="entry name" value="TETRATRICOPEPTIDE REPEAT PROTEIN (AFU_ORTHOLOGUE AFUA_6G03870)"/>
    <property type="match status" value="1"/>
</dbReference>
<keyword evidence="1" id="KW-0677">Repeat</keyword>
<keyword evidence="6" id="KW-1185">Reference proteome</keyword>
<evidence type="ECO:0000313" key="7">
    <source>
        <dbReference type="Proteomes" id="UP000663877"/>
    </source>
</evidence>
<protein>
    <submittedName>
        <fullName evidence="4">Uncharacterized protein</fullName>
    </submittedName>
</protein>
<dbReference type="EMBL" id="CAJNOI010000008">
    <property type="protein sequence ID" value="CAF0766612.1"/>
    <property type="molecule type" value="Genomic_DNA"/>
</dbReference>
<dbReference type="InterPro" id="IPR011990">
    <property type="entry name" value="TPR-like_helical_dom_sf"/>
</dbReference>
<dbReference type="Gene3D" id="1.25.40.10">
    <property type="entry name" value="Tetratricopeptide repeat domain"/>
    <property type="match status" value="3"/>
</dbReference>
<dbReference type="OrthoDB" id="9994557at2759"/>
<feature type="repeat" description="TPR" evidence="3">
    <location>
        <begin position="78"/>
        <end position="111"/>
    </location>
</feature>
<evidence type="ECO:0000313" key="5">
    <source>
        <dbReference type="EMBL" id="CAF1085283.1"/>
    </source>
</evidence>
<sequence>MIYIHVAFIFSNLGCYEKAIELYNKYLLINYVSIDNPEAKVIHMIIGYLYHHLSAYDNAFIHYGIVLSLLDETNLLSIELYNHIGDVWNNMDNIDHAISCYQQALNIGSANDIKNLVENSIYERQINDTDEHHRSIINPDNETQLKNYQCQLNDGHNLTSVQRIDVFYQIGICLMRKGDSHQALQIFSKAKQMIISGQLDNEINSTSIRCVDLSYQIGLCLMKKGDFLEALNSLLEAEQIIIKDPPVWDRFPQLLATLYDNIAILYFLLHEPFEALFMWKKSNDIKTNFSYG</sequence>
<keyword evidence="2 3" id="KW-0802">TPR repeat</keyword>
<evidence type="ECO:0000313" key="4">
    <source>
        <dbReference type="EMBL" id="CAF0766612.1"/>
    </source>
</evidence>
<dbReference type="Proteomes" id="UP000663832">
    <property type="component" value="Unassembled WGS sequence"/>
</dbReference>
<evidence type="ECO:0000256" key="3">
    <source>
        <dbReference type="PROSITE-ProRule" id="PRU00339"/>
    </source>
</evidence>
<accession>A0A813QGI7</accession>
<name>A0A813QGI7_9BILA</name>
<evidence type="ECO:0000313" key="6">
    <source>
        <dbReference type="Proteomes" id="UP000663832"/>
    </source>
</evidence>
<dbReference type="PANTHER" id="PTHR45641:SF1">
    <property type="entry name" value="AAA+ ATPASE DOMAIN-CONTAINING PROTEIN"/>
    <property type="match status" value="1"/>
</dbReference>
<proteinExistence type="predicted"/>
<organism evidence="4 7">
    <name type="scientific">Adineta steineri</name>
    <dbReference type="NCBI Taxonomy" id="433720"/>
    <lineage>
        <taxon>Eukaryota</taxon>
        <taxon>Metazoa</taxon>
        <taxon>Spiralia</taxon>
        <taxon>Gnathifera</taxon>
        <taxon>Rotifera</taxon>
        <taxon>Eurotatoria</taxon>
        <taxon>Bdelloidea</taxon>
        <taxon>Adinetida</taxon>
        <taxon>Adinetidae</taxon>
        <taxon>Adineta</taxon>
    </lineage>
</organism>
<gene>
    <name evidence="4" type="ORF">BJG266_LOCUS3317</name>
    <name evidence="5" type="ORF">QVE165_LOCUS19455</name>
</gene>
<dbReference type="Pfam" id="PF13181">
    <property type="entry name" value="TPR_8"/>
    <property type="match status" value="1"/>
</dbReference>
<dbReference type="Proteomes" id="UP000663877">
    <property type="component" value="Unassembled WGS sequence"/>
</dbReference>
<dbReference type="SMART" id="SM00028">
    <property type="entry name" value="TPR"/>
    <property type="match status" value="4"/>
</dbReference>
<evidence type="ECO:0000256" key="1">
    <source>
        <dbReference type="ARBA" id="ARBA00022737"/>
    </source>
</evidence>
<dbReference type="InterPro" id="IPR019734">
    <property type="entry name" value="TPR_rpt"/>
</dbReference>